<keyword evidence="9" id="KW-0573">Peptidoglycan synthesis</keyword>
<accession>A0A2T2XE61</accession>
<dbReference type="GO" id="GO:0071555">
    <property type="term" value="P:cell wall organization"/>
    <property type="evidence" value="ECO:0007669"/>
    <property type="project" value="UniProtKB-KW"/>
</dbReference>
<dbReference type="GO" id="GO:0005886">
    <property type="term" value="C:plasma membrane"/>
    <property type="evidence" value="ECO:0007669"/>
    <property type="project" value="UniProtKB-SubCell"/>
</dbReference>
<protein>
    <recommendedName>
        <fullName evidence="2">Penicillin-binding protein 1A</fullName>
        <ecNumber evidence="14">2.4.99.28</ecNumber>
    </recommendedName>
</protein>
<evidence type="ECO:0000256" key="7">
    <source>
        <dbReference type="ARBA" id="ARBA00022960"/>
    </source>
</evidence>
<dbReference type="GO" id="GO:0046677">
    <property type="term" value="P:response to antibiotic"/>
    <property type="evidence" value="ECO:0007669"/>
    <property type="project" value="UniProtKB-KW"/>
</dbReference>
<dbReference type="EMBL" id="PXYW01000032">
    <property type="protein sequence ID" value="PSR32793.1"/>
    <property type="molecule type" value="Genomic_DNA"/>
</dbReference>
<keyword evidence="7" id="KW-0133">Cell shape</keyword>
<comment type="catalytic activity">
    <reaction evidence="15">
        <text>[GlcNAc-(1-&gt;4)-Mur2Ac(oyl-L-Ala-gamma-D-Glu-L-Lys-D-Ala-D-Ala)](n)-di-trans,octa-cis-undecaprenyl diphosphate + beta-D-GlcNAc-(1-&gt;4)-Mur2Ac(oyl-L-Ala-gamma-D-Glu-L-Lys-D-Ala-D-Ala)-di-trans,octa-cis-undecaprenyl diphosphate = [GlcNAc-(1-&gt;4)-Mur2Ac(oyl-L-Ala-gamma-D-Glu-L-Lys-D-Ala-D-Ala)](n+1)-di-trans,octa-cis-undecaprenyl diphosphate + di-trans,octa-cis-undecaprenyl diphosphate + H(+)</text>
        <dbReference type="Rhea" id="RHEA:23708"/>
        <dbReference type="Rhea" id="RHEA-COMP:9602"/>
        <dbReference type="Rhea" id="RHEA-COMP:9603"/>
        <dbReference type="ChEBI" id="CHEBI:15378"/>
        <dbReference type="ChEBI" id="CHEBI:58405"/>
        <dbReference type="ChEBI" id="CHEBI:60033"/>
        <dbReference type="ChEBI" id="CHEBI:78435"/>
        <dbReference type="EC" id="2.4.99.28"/>
    </reaction>
</comment>
<evidence type="ECO:0000256" key="9">
    <source>
        <dbReference type="ARBA" id="ARBA00022984"/>
    </source>
</evidence>
<dbReference type="GO" id="GO:0009252">
    <property type="term" value="P:peptidoglycan biosynthetic process"/>
    <property type="evidence" value="ECO:0007669"/>
    <property type="project" value="UniProtKB-UniPathway"/>
</dbReference>
<dbReference type="PANTHER" id="PTHR32282:SF11">
    <property type="entry name" value="PENICILLIN-BINDING PROTEIN 1B"/>
    <property type="match status" value="1"/>
</dbReference>
<comment type="subcellular location">
    <subcellularLocation>
        <location evidence="1">Cell membrane</location>
        <topology evidence="1">Single-pass type II membrane protein</topology>
    </subcellularLocation>
</comment>
<evidence type="ECO:0000256" key="6">
    <source>
        <dbReference type="ARBA" id="ARBA00022692"/>
    </source>
</evidence>
<dbReference type="EC" id="2.4.99.28" evidence="14"/>
<keyword evidence="3" id="KW-1003">Cell membrane</keyword>
<dbReference type="InterPro" id="IPR050396">
    <property type="entry name" value="Glycosyltr_51/Transpeptidase"/>
</dbReference>
<keyword evidence="13" id="KW-0961">Cell wall biogenesis/degradation</keyword>
<dbReference type="InterPro" id="IPR023346">
    <property type="entry name" value="Lysozyme-like_dom_sf"/>
</dbReference>
<dbReference type="Proteomes" id="UP000242972">
    <property type="component" value="Unassembled WGS sequence"/>
</dbReference>
<proteinExistence type="predicted"/>
<evidence type="ECO:0000256" key="15">
    <source>
        <dbReference type="ARBA" id="ARBA00049902"/>
    </source>
</evidence>
<evidence type="ECO:0000256" key="13">
    <source>
        <dbReference type="ARBA" id="ARBA00023316"/>
    </source>
</evidence>
<evidence type="ECO:0000256" key="3">
    <source>
        <dbReference type="ARBA" id="ARBA00022475"/>
    </source>
</evidence>
<dbReference type="InterPro" id="IPR036950">
    <property type="entry name" value="PBP_transglycosylase"/>
</dbReference>
<dbReference type="AlphaFoldDB" id="A0A2T2XE61"/>
<keyword evidence="4" id="KW-0328">Glycosyltransferase</keyword>
<keyword evidence="5 18" id="KW-0808">Transferase</keyword>
<dbReference type="GO" id="GO:0030288">
    <property type="term" value="C:outer membrane-bounded periplasmic space"/>
    <property type="evidence" value="ECO:0007669"/>
    <property type="project" value="TreeGrafter"/>
</dbReference>
<keyword evidence="10 16" id="KW-1133">Transmembrane helix</keyword>
<dbReference type="SUPFAM" id="SSF53955">
    <property type="entry name" value="Lysozyme-like"/>
    <property type="match status" value="1"/>
</dbReference>
<evidence type="ECO:0000256" key="12">
    <source>
        <dbReference type="ARBA" id="ARBA00023251"/>
    </source>
</evidence>
<evidence type="ECO:0000256" key="16">
    <source>
        <dbReference type="SAM" id="Phobius"/>
    </source>
</evidence>
<keyword evidence="12" id="KW-0046">Antibiotic resistance</keyword>
<keyword evidence="11 16" id="KW-0472">Membrane</keyword>
<evidence type="ECO:0000259" key="17">
    <source>
        <dbReference type="Pfam" id="PF00912"/>
    </source>
</evidence>
<dbReference type="UniPathway" id="UPA00219"/>
<dbReference type="PANTHER" id="PTHR32282">
    <property type="entry name" value="BINDING PROTEIN TRANSPEPTIDASE, PUTATIVE-RELATED"/>
    <property type="match status" value="1"/>
</dbReference>
<evidence type="ECO:0000256" key="5">
    <source>
        <dbReference type="ARBA" id="ARBA00022679"/>
    </source>
</evidence>
<evidence type="ECO:0000256" key="11">
    <source>
        <dbReference type="ARBA" id="ARBA00023136"/>
    </source>
</evidence>
<evidence type="ECO:0000256" key="10">
    <source>
        <dbReference type="ARBA" id="ARBA00022989"/>
    </source>
</evidence>
<dbReference type="Gene3D" id="1.10.3810.10">
    <property type="entry name" value="Biosynthetic peptidoglycan transglycosylase-like"/>
    <property type="match status" value="1"/>
</dbReference>
<evidence type="ECO:0000256" key="1">
    <source>
        <dbReference type="ARBA" id="ARBA00004401"/>
    </source>
</evidence>
<evidence type="ECO:0000313" key="19">
    <source>
        <dbReference type="Proteomes" id="UP000242972"/>
    </source>
</evidence>
<evidence type="ECO:0000256" key="14">
    <source>
        <dbReference type="ARBA" id="ARBA00044770"/>
    </source>
</evidence>
<evidence type="ECO:0000313" key="18">
    <source>
        <dbReference type="EMBL" id="PSR32793.1"/>
    </source>
</evidence>
<dbReference type="GO" id="GO:0008360">
    <property type="term" value="P:regulation of cell shape"/>
    <property type="evidence" value="ECO:0007669"/>
    <property type="project" value="UniProtKB-KW"/>
</dbReference>
<feature type="domain" description="Glycosyl transferase family 51" evidence="17">
    <location>
        <begin position="49"/>
        <end position="219"/>
    </location>
</feature>
<evidence type="ECO:0000256" key="8">
    <source>
        <dbReference type="ARBA" id="ARBA00022968"/>
    </source>
</evidence>
<sequence length="249" mass="27899">MRTSSHTVQHCGRKWHGLMVGFGLVTLGLGIFYTANWQALQQLPTLAREIDVQHHAPWTPLDQVSPNFIRALIATEDRSFYRNWGISFQGMARAAWVDLHTGQFTQGGSTLTQQLIRDLLLSTAKTITRKVSGILLSVMATILYTKTQLLTMYVNEVYLGDHAYGIGQASIQYFGVPPRQLTLPEASLLAGLPQAPSLYDPLVHYHLAKDRQRQVLDSMVQDGQISLQQAHQIFEAPLHFANAVHQSLR</sequence>
<organism evidence="18 19">
    <name type="scientific">Sulfobacillus benefaciens</name>
    <dbReference type="NCBI Taxonomy" id="453960"/>
    <lineage>
        <taxon>Bacteria</taxon>
        <taxon>Bacillati</taxon>
        <taxon>Bacillota</taxon>
        <taxon>Clostridia</taxon>
        <taxon>Eubacteriales</taxon>
        <taxon>Clostridiales Family XVII. Incertae Sedis</taxon>
        <taxon>Sulfobacillus</taxon>
    </lineage>
</organism>
<dbReference type="Pfam" id="PF00912">
    <property type="entry name" value="Transgly"/>
    <property type="match status" value="1"/>
</dbReference>
<dbReference type="GO" id="GO:0008955">
    <property type="term" value="F:peptidoglycan glycosyltransferase activity"/>
    <property type="evidence" value="ECO:0007669"/>
    <property type="project" value="UniProtKB-EC"/>
</dbReference>
<comment type="caution">
    <text evidence="18">The sequence shown here is derived from an EMBL/GenBank/DDBJ whole genome shotgun (WGS) entry which is preliminary data.</text>
</comment>
<keyword evidence="8" id="KW-0735">Signal-anchor</keyword>
<reference evidence="18 19" key="1">
    <citation type="journal article" date="2014" name="BMC Genomics">
        <title>Comparison of environmental and isolate Sulfobacillus genomes reveals diverse carbon, sulfur, nitrogen, and hydrogen metabolisms.</title>
        <authorList>
            <person name="Justice N.B."/>
            <person name="Norman A."/>
            <person name="Brown C.T."/>
            <person name="Singh A."/>
            <person name="Thomas B.C."/>
            <person name="Banfield J.F."/>
        </authorList>
    </citation>
    <scope>NUCLEOTIDE SEQUENCE [LARGE SCALE GENOMIC DNA]</scope>
    <source>
        <strain evidence="18">AMDSBA4</strain>
    </source>
</reference>
<keyword evidence="6 16" id="KW-0812">Transmembrane</keyword>
<name>A0A2T2XE61_9FIRM</name>
<evidence type="ECO:0000256" key="2">
    <source>
        <dbReference type="ARBA" id="ARBA00018638"/>
    </source>
</evidence>
<feature type="transmembrane region" description="Helical" evidence="16">
    <location>
        <begin position="15"/>
        <end position="35"/>
    </location>
</feature>
<gene>
    <name evidence="18" type="ORF">C7B46_12830</name>
</gene>
<dbReference type="InterPro" id="IPR001264">
    <property type="entry name" value="Glyco_trans_51"/>
</dbReference>
<evidence type="ECO:0000256" key="4">
    <source>
        <dbReference type="ARBA" id="ARBA00022676"/>
    </source>
</evidence>